<dbReference type="EMBL" id="CP046956">
    <property type="protein sequence ID" value="QTM98397.1"/>
    <property type="molecule type" value="Genomic_DNA"/>
</dbReference>
<protein>
    <submittedName>
        <fullName evidence="1">Uncharacterized protein</fullName>
    </submittedName>
</protein>
<sequence length="68" mass="8128">MVQEEIERAGRIERREGFLEKVKYFLKKCIDALSPAWYIINRRFDSGAKQHNKPKKDIDFFKTACYSN</sequence>
<proteinExistence type="predicted"/>
<reference evidence="1 2" key="1">
    <citation type="submission" date="2019-12" db="EMBL/GenBank/DDBJ databases">
        <title>The whole genome sequencing of a strain isolated from a Mars analog, Dalangtan Playa.</title>
        <authorList>
            <person name="Huang T."/>
        </authorList>
    </citation>
    <scope>NUCLEOTIDE SEQUENCE [LARGE SCALE GENOMIC DNA]</scope>
    <source>
        <strain evidence="1 2">DP4-553-S</strain>
    </source>
</reference>
<keyword evidence="2" id="KW-1185">Reference proteome</keyword>
<dbReference type="Proteomes" id="UP000665043">
    <property type="component" value="Chromosome"/>
</dbReference>
<organism evidence="1 2">
    <name type="scientific">Sediminibacillus dalangtanensis</name>
    <dbReference type="NCBI Taxonomy" id="2729421"/>
    <lineage>
        <taxon>Bacteria</taxon>
        <taxon>Bacillati</taxon>
        <taxon>Bacillota</taxon>
        <taxon>Bacilli</taxon>
        <taxon>Bacillales</taxon>
        <taxon>Bacillaceae</taxon>
        <taxon>Sediminibacillus</taxon>
    </lineage>
</organism>
<evidence type="ECO:0000313" key="2">
    <source>
        <dbReference type="Proteomes" id="UP000665043"/>
    </source>
</evidence>
<gene>
    <name evidence="1" type="ORF">ERJ70_03125</name>
</gene>
<accession>A0ABX7VVM5</accession>
<name>A0ABX7VVM5_9BACI</name>
<evidence type="ECO:0000313" key="1">
    <source>
        <dbReference type="EMBL" id="QTM98397.1"/>
    </source>
</evidence>
<dbReference type="RefSeq" id="WP_209367130.1">
    <property type="nucleotide sequence ID" value="NZ_CP046956.1"/>
</dbReference>